<dbReference type="InterPro" id="IPR002543">
    <property type="entry name" value="FtsK_dom"/>
</dbReference>
<evidence type="ECO:0000256" key="7">
    <source>
        <dbReference type="ARBA" id="ARBA00022829"/>
    </source>
</evidence>
<dbReference type="Pfam" id="PF09397">
    <property type="entry name" value="FtsK_gamma"/>
    <property type="match status" value="1"/>
</dbReference>
<evidence type="ECO:0000256" key="1">
    <source>
        <dbReference type="ARBA" id="ARBA00004651"/>
    </source>
</evidence>
<dbReference type="GO" id="GO:0005886">
    <property type="term" value="C:plasma membrane"/>
    <property type="evidence" value="ECO:0007669"/>
    <property type="project" value="UniProtKB-SubCell"/>
</dbReference>
<dbReference type="EMBL" id="MEHD01000056">
    <property type="protein sequence ID" value="ODR44286.1"/>
    <property type="molecule type" value="Genomic_DNA"/>
</dbReference>
<reference evidence="21 22" key="2">
    <citation type="submission" date="2016-08" db="EMBL/GenBank/DDBJ databases">
        <authorList>
            <person name="Seilhamer J.J."/>
        </authorList>
    </citation>
    <scope>NUCLEOTIDE SEQUENCE [LARGE SCALE GENOMIC DNA]</scope>
    <source>
        <strain evidence="21 22">NML150140-1</strain>
    </source>
</reference>
<evidence type="ECO:0000256" key="8">
    <source>
        <dbReference type="ARBA" id="ARBA00022840"/>
    </source>
</evidence>
<organism evidence="21 22">
    <name type="scientific">Eisenbergiella tayi</name>
    <dbReference type="NCBI Taxonomy" id="1432052"/>
    <lineage>
        <taxon>Bacteria</taxon>
        <taxon>Bacillati</taxon>
        <taxon>Bacillota</taxon>
        <taxon>Clostridia</taxon>
        <taxon>Lachnospirales</taxon>
        <taxon>Lachnospiraceae</taxon>
        <taxon>Eisenbergiella</taxon>
    </lineage>
</organism>
<evidence type="ECO:0000313" key="20">
    <source>
        <dbReference type="EMBL" id="ODR44286.1"/>
    </source>
</evidence>
<comment type="function">
    <text evidence="13">Essential cell division protein that coordinates cell division and chromosome segregation. The N-terminus is involved in assembly of the cell-division machinery. The C-terminus functions as a DNA motor that moves dsDNA in an ATP-dependent manner towards the dif recombination site, which is located within the replication terminus region. Required for activation of the Xer recombinase, allowing activation of chromosome unlinking by recombination.</text>
</comment>
<feature type="transmembrane region" description="Helical" evidence="18">
    <location>
        <begin position="123"/>
        <end position="144"/>
    </location>
</feature>
<feature type="compositionally biased region" description="Low complexity" evidence="17">
    <location>
        <begin position="13"/>
        <end position="41"/>
    </location>
</feature>
<dbReference type="Gene3D" id="1.10.10.10">
    <property type="entry name" value="Winged helix-like DNA-binding domain superfamily/Winged helix DNA-binding domain"/>
    <property type="match status" value="1"/>
</dbReference>
<evidence type="ECO:0000256" key="18">
    <source>
        <dbReference type="SAM" id="Phobius"/>
    </source>
</evidence>
<dbReference type="RefSeq" id="WP_069409479.1">
    <property type="nucleotide sequence ID" value="NZ_JAQCZP010000002.1"/>
</dbReference>
<keyword evidence="16" id="KW-0175">Coiled coil</keyword>
<proteinExistence type="inferred from homology"/>
<protein>
    <submittedName>
        <fullName evidence="21">Cell division protein FtsK</fullName>
    </submittedName>
</protein>
<dbReference type="PANTHER" id="PTHR22683:SF41">
    <property type="entry name" value="DNA TRANSLOCASE FTSK"/>
    <property type="match status" value="1"/>
</dbReference>
<dbReference type="InterPro" id="IPR027417">
    <property type="entry name" value="P-loop_NTPase"/>
</dbReference>
<dbReference type="GO" id="GO:0007059">
    <property type="term" value="P:chromosome segregation"/>
    <property type="evidence" value="ECO:0007669"/>
    <property type="project" value="UniProtKB-KW"/>
</dbReference>
<comment type="similarity">
    <text evidence="2">Belongs to the FtsK/SpoIIIE/SftA family.</text>
</comment>
<dbReference type="PROSITE" id="PS50901">
    <property type="entry name" value="FTSK"/>
    <property type="match status" value="1"/>
</dbReference>
<dbReference type="InterPro" id="IPR041027">
    <property type="entry name" value="FtsK_alpha"/>
</dbReference>
<dbReference type="InterPro" id="IPR025199">
    <property type="entry name" value="FtsK_4TM"/>
</dbReference>
<dbReference type="SUPFAM" id="SSF52540">
    <property type="entry name" value="P-loop containing nucleoside triphosphate hydrolases"/>
    <property type="match status" value="1"/>
</dbReference>
<keyword evidence="5 18" id="KW-0812">Transmembrane</keyword>
<dbReference type="GO" id="GO:0003677">
    <property type="term" value="F:DNA binding"/>
    <property type="evidence" value="ECO:0007669"/>
    <property type="project" value="UniProtKB-KW"/>
</dbReference>
<evidence type="ECO:0000256" key="17">
    <source>
        <dbReference type="SAM" id="MobiDB-lite"/>
    </source>
</evidence>
<name>A0A1E3UQ05_9FIRM</name>
<dbReference type="Proteomes" id="UP000094869">
    <property type="component" value="Unassembled WGS sequence"/>
</dbReference>
<evidence type="ECO:0000256" key="4">
    <source>
        <dbReference type="ARBA" id="ARBA00022618"/>
    </source>
</evidence>
<keyword evidence="4 21" id="KW-0132">Cell division</keyword>
<keyword evidence="10" id="KW-0238">DNA-binding</keyword>
<comment type="subunit">
    <text evidence="14">Homohexamer. Forms a ring that surrounds DNA.</text>
</comment>
<keyword evidence="3" id="KW-1003">Cell membrane</keyword>
<keyword evidence="11 18" id="KW-0472">Membrane</keyword>
<dbReference type="InterPro" id="IPR036390">
    <property type="entry name" value="WH_DNA-bd_sf"/>
</dbReference>
<reference evidence="20 23" key="1">
    <citation type="submission" date="2016-08" db="EMBL/GenBank/DDBJ databases">
        <title>Characterization of Isolates of Eisenbergiella tayi Derived from Blood Cultures, Using Whole Genome Sequencing.</title>
        <authorList>
            <person name="Bernier A.-M."/>
            <person name="Burdz T."/>
            <person name="Wiebe D."/>
            <person name="Bernard K."/>
        </authorList>
    </citation>
    <scope>NUCLEOTIDE SEQUENCE [LARGE SCALE GENOMIC DNA]</scope>
    <source>
        <strain evidence="20 23">NML120146</strain>
    </source>
</reference>
<evidence type="ECO:0000256" key="15">
    <source>
        <dbReference type="PROSITE-ProRule" id="PRU00289"/>
    </source>
</evidence>
<dbReference type="EMBL" id="MEHA01000001">
    <property type="protein sequence ID" value="ODR56063.1"/>
    <property type="molecule type" value="Genomic_DNA"/>
</dbReference>
<evidence type="ECO:0000256" key="12">
    <source>
        <dbReference type="ARBA" id="ARBA00023306"/>
    </source>
</evidence>
<dbReference type="Pfam" id="PF01580">
    <property type="entry name" value="FtsK_SpoIIIE"/>
    <property type="match status" value="1"/>
</dbReference>
<keyword evidence="6 15" id="KW-0547">Nucleotide-binding</keyword>
<dbReference type="Gene3D" id="3.30.980.40">
    <property type="match status" value="1"/>
</dbReference>
<evidence type="ECO:0000256" key="14">
    <source>
        <dbReference type="ARBA" id="ARBA00025923"/>
    </source>
</evidence>
<evidence type="ECO:0000256" key="10">
    <source>
        <dbReference type="ARBA" id="ARBA00023125"/>
    </source>
</evidence>
<dbReference type="InterPro" id="IPR003593">
    <property type="entry name" value="AAA+_ATPase"/>
</dbReference>
<dbReference type="OrthoDB" id="9807790at2"/>
<dbReference type="CDD" id="cd01127">
    <property type="entry name" value="TrwB_TraG_TraD_VirD4"/>
    <property type="match status" value="1"/>
</dbReference>
<dbReference type="InterPro" id="IPR018541">
    <property type="entry name" value="Ftsk_gamma"/>
</dbReference>
<dbReference type="AlphaFoldDB" id="A0A1E3UQ05"/>
<evidence type="ECO:0000313" key="21">
    <source>
        <dbReference type="EMBL" id="ODR56063.1"/>
    </source>
</evidence>
<accession>A0A1E3UQ05</accession>
<dbReference type="Pfam" id="PF17854">
    <property type="entry name" value="FtsK_alpha"/>
    <property type="match status" value="1"/>
</dbReference>
<keyword evidence="8 15" id="KW-0067">ATP-binding</keyword>
<evidence type="ECO:0000259" key="19">
    <source>
        <dbReference type="PROSITE" id="PS50901"/>
    </source>
</evidence>
<feature type="region of interest" description="Disordered" evidence="17">
    <location>
        <begin position="486"/>
        <end position="508"/>
    </location>
</feature>
<evidence type="ECO:0000313" key="23">
    <source>
        <dbReference type="Proteomes" id="UP000094869"/>
    </source>
</evidence>
<comment type="subcellular location">
    <subcellularLocation>
        <location evidence="1">Cell membrane</location>
        <topology evidence="1">Multi-pass membrane protein</topology>
    </subcellularLocation>
</comment>
<dbReference type="GO" id="GO:0005524">
    <property type="term" value="F:ATP binding"/>
    <property type="evidence" value="ECO:0007669"/>
    <property type="project" value="UniProtKB-UniRule"/>
</dbReference>
<keyword evidence="12" id="KW-0131">Cell cycle</keyword>
<evidence type="ECO:0000256" key="5">
    <source>
        <dbReference type="ARBA" id="ARBA00022692"/>
    </source>
</evidence>
<evidence type="ECO:0000256" key="13">
    <source>
        <dbReference type="ARBA" id="ARBA00024986"/>
    </source>
</evidence>
<dbReference type="Gene3D" id="3.40.50.300">
    <property type="entry name" value="P-loop containing nucleotide triphosphate hydrolases"/>
    <property type="match status" value="1"/>
</dbReference>
<keyword evidence="9 18" id="KW-1133">Transmembrane helix</keyword>
<feature type="transmembrane region" description="Helical" evidence="18">
    <location>
        <begin position="89"/>
        <end position="111"/>
    </location>
</feature>
<dbReference type="InterPro" id="IPR050206">
    <property type="entry name" value="FtsK/SpoIIIE/SftA"/>
</dbReference>
<feature type="coiled-coil region" evidence="16">
    <location>
        <begin position="215"/>
        <end position="262"/>
    </location>
</feature>
<feature type="binding site" evidence="15">
    <location>
        <begin position="650"/>
        <end position="657"/>
    </location>
    <ligand>
        <name>ATP</name>
        <dbReference type="ChEBI" id="CHEBI:30616"/>
    </ligand>
</feature>
<feature type="transmembrane region" description="Helical" evidence="18">
    <location>
        <begin position="180"/>
        <end position="201"/>
    </location>
</feature>
<dbReference type="SMART" id="SM00843">
    <property type="entry name" value="Ftsk_gamma"/>
    <property type="match status" value="1"/>
</dbReference>
<dbReference type="Proteomes" id="UP000094271">
    <property type="component" value="Unassembled WGS sequence"/>
</dbReference>
<feature type="domain" description="FtsK" evidence="19">
    <location>
        <begin position="632"/>
        <end position="830"/>
    </location>
</feature>
<dbReference type="PANTHER" id="PTHR22683">
    <property type="entry name" value="SPORULATION PROTEIN RELATED"/>
    <property type="match status" value="1"/>
</dbReference>
<sequence length="987" mass="106710">MASTSGSRSGAGKKNTSSSSRTRSSSNNKSKTSKTNSKSRSQQTIRTEEESAITNEIILIGVFALSILLFLCNFGIIGPVGNAVSHVMFGIFGMMAYVVPVLIFLGIAFGISNKGNMFAAFKIAAAVLLILLIGVVLELIGGQVPSMEKYSVELLYTVSADSKAGGGVLAGSLAYLLNHFMGMVGAVLLVIVLAIICLVVITEKSFVSGVRVGGRKVYESAREETRVRKERAQKRKEELEARREEEYRLREEEKARKDAEKILRMDKRVSGVMIDTTLAGQSGGQAEELPARTRNDIHEITVEDLAAEKKEAVKVAPKADNIIDFDRIQIHTASQMTLEENDKFGEGMPAETAPEPDPLAQTYRDSDVFSDMKEVSPIHITVKPAGEARSTIFDAPLPDKEKPAGGELYDQVPEQEILPWEEPDSGEPLLQEAMAPAAGMERPKASLPEGRDRFAGGKAPGVYDTGKPAGQAAMDEMRKEGAAAVTHTEAPKKERPYHFPPLSLLQKPGGKNTGDGVKELKNTAAKLQQTLATFGVKVTITDISQGPSVTRYELQPEQGVKVSKILGLADDIKLNLAAMDIRIEAPIPGKAAIGIEVPNKENTMVALRELMESKEFRDFPSKLSFAVGKDIGGKVVVSDIAKMPHMLIAGSTGSGKSVCINTLIMSILYKARPDEVKLILVDPKVVELSVYNGIPHLLIPVVTDPKQASAALHWGVAEMTDRYQKFADHNVRDLKGYNKKVEEQRAKGDPTAPDKLPQIVIIVDELADLMMVSPGEVEESICRLAQLARAAGIHLIIATQRPSVDVITGLIKANMPSRVAFAVSSGVDSRTILDMNGAEKLLGKGDMLFYPQGYSKPARIQGAFVSDGEVSDVVDFLKNQVIGNVYDDQIVEKVKTMESAGGGAGGASGGGGPERDAYFEEAGKFIIDKDKASIGMLQRVFKIGFNRAARIMDQLAEAGVVGEEEGTKPRKVLMSPEQFEQYIEESL</sequence>
<keyword evidence="7" id="KW-0159">Chromosome partition</keyword>
<dbReference type="SUPFAM" id="SSF46785">
    <property type="entry name" value="Winged helix' DNA-binding domain"/>
    <property type="match status" value="1"/>
</dbReference>
<dbReference type="InterPro" id="IPR036388">
    <property type="entry name" value="WH-like_DNA-bd_sf"/>
</dbReference>
<evidence type="ECO:0000313" key="22">
    <source>
        <dbReference type="Proteomes" id="UP000094271"/>
    </source>
</evidence>
<dbReference type="Pfam" id="PF13491">
    <property type="entry name" value="FtsK_4TM"/>
    <property type="match status" value="1"/>
</dbReference>
<evidence type="ECO:0000256" key="16">
    <source>
        <dbReference type="SAM" id="Coils"/>
    </source>
</evidence>
<evidence type="ECO:0000256" key="3">
    <source>
        <dbReference type="ARBA" id="ARBA00022475"/>
    </source>
</evidence>
<dbReference type="SMART" id="SM00382">
    <property type="entry name" value="AAA"/>
    <property type="match status" value="1"/>
</dbReference>
<evidence type="ECO:0000256" key="11">
    <source>
        <dbReference type="ARBA" id="ARBA00023136"/>
    </source>
</evidence>
<gene>
    <name evidence="21" type="ORF">BEI59_02670</name>
    <name evidence="20" type="ORF">BEI63_32310</name>
</gene>
<evidence type="ECO:0000256" key="9">
    <source>
        <dbReference type="ARBA" id="ARBA00022989"/>
    </source>
</evidence>
<keyword evidence="23" id="KW-1185">Reference proteome</keyword>
<comment type="caution">
    <text evidence="21">The sequence shown here is derived from an EMBL/GenBank/DDBJ whole genome shotgun (WGS) entry which is preliminary data.</text>
</comment>
<feature type="transmembrane region" description="Helical" evidence="18">
    <location>
        <begin position="57"/>
        <end position="77"/>
    </location>
</feature>
<dbReference type="GO" id="GO:0051301">
    <property type="term" value="P:cell division"/>
    <property type="evidence" value="ECO:0007669"/>
    <property type="project" value="UniProtKB-KW"/>
</dbReference>
<evidence type="ECO:0000256" key="2">
    <source>
        <dbReference type="ARBA" id="ARBA00006474"/>
    </source>
</evidence>
<feature type="region of interest" description="Disordered" evidence="17">
    <location>
        <begin position="1"/>
        <end position="47"/>
    </location>
</feature>
<evidence type="ECO:0000256" key="6">
    <source>
        <dbReference type="ARBA" id="ARBA00022741"/>
    </source>
</evidence>